<dbReference type="HOGENOM" id="CLU_115931_0_0_1"/>
<dbReference type="AlphaFoldDB" id="A0A086J480"/>
<evidence type="ECO:0000256" key="1">
    <source>
        <dbReference type="SAM" id="Phobius"/>
    </source>
</evidence>
<name>A0A086J480_NEMA1</name>
<accession>A0A086J480</accession>
<keyword evidence="5" id="KW-1185">Reference proteome</keyword>
<evidence type="ECO:0000313" key="4">
    <source>
        <dbReference type="EMBL" id="KFG26948.1"/>
    </source>
</evidence>
<protein>
    <recommendedName>
        <fullName evidence="3">GOLD domain-containing protein</fullName>
    </recommendedName>
</protein>
<dbReference type="Proteomes" id="UP000054524">
    <property type="component" value="Unassembled WGS sequence"/>
</dbReference>
<feature type="signal peptide" evidence="2">
    <location>
        <begin position="1"/>
        <end position="16"/>
    </location>
</feature>
<feature type="transmembrane region" description="Helical" evidence="1">
    <location>
        <begin position="167"/>
        <end position="191"/>
    </location>
</feature>
<dbReference type="EMBL" id="AKIJ01000001">
    <property type="protein sequence ID" value="KFG26948.1"/>
    <property type="molecule type" value="Genomic_DNA"/>
</dbReference>
<feature type="chain" id="PRO_5001807767" description="GOLD domain-containing protein" evidence="2">
    <location>
        <begin position="17"/>
        <end position="203"/>
    </location>
</feature>
<feature type="domain" description="GOLD" evidence="3">
    <location>
        <begin position="37"/>
        <end position="197"/>
    </location>
</feature>
<keyword evidence="1" id="KW-1133">Transmembrane helix</keyword>
<evidence type="ECO:0000259" key="3">
    <source>
        <dbReference type="Pfam" id="PF01105"/>
    </source>
</evidence>
<evidence type="ECO:0000313" key="5">
    <source>
        <dbReference type="Proteomes" id="UP000054524"/>
    </source>
</evidence>
<dbReference type="RefSeq" id="XP_052905503.1">
    <property type="nucleotide sequence ID" value="XM_053047678.1"/>
</dbReference>
<comment type="caution">
    <text evidence="4">The sequence shown here is derived from an EMBL/GenBank/DDBJ whole genome shotgun (WGS) entry which is preliminary data.</text>
</comment>
<keyword evidence="2" id="KW-0732">Signal</keyword>
<reference evidence="4 5" key="1">
    <citation type="journal article" date="2014" name="Genome Announc.">
        <title>Genome Sequence of the Microsporidian Species Nematocida sp1 Strain ERTm6 (ATCC PRA-372).</title>
        <authorList>
            <person name="Bakowski M.A."/>
            <person name="Priest M."/>
            <person name="Young S."/>
            <person name="Cuomo C.A."/>
            <person name="Troemel E.R."/>
        </authorList>
    </citation>
    <scope>NUCLEOTIDE SEQUENCE [LARGE SCALE GENOMIC DNA]</scope>
    <source>
        <strain evidence="4 5">ERTm6</strain>
    </source>
</reference>
<sequence>MKFINIAILFAGLVHSRMLLNIKDIAVPFVIQRGVIDNQICKGQFKLETETAGSVNATIYSEDMKRVFTKDNLKYNEEVHFSFNTTNGQTYTIRIEQADEIPEKNIKIEYEFTSQYNTFNKNIAKYEVIDPALTEMTKFEKLLYELSLQTSYRQRETAAFSDSINEIVVSILCINLIMFIAFAGILAYQTISFKDFLKKKKLI</sequence>
<proteinExistence type="predicted"/>
<dbReference type="GeneID" id="77674990"/>
<evidence type="ECO:0000256" key="2">
    <source>
        <dbReference type="SAM" id="SignalP"/>
    </source>
</evidence>
<dbReference type="Pfam" id="PF01105">
    <property type="entry name" value="EMP24_GP25L"/>
    <property type="match status" value="1"/>
</dbReference>
<organism evidence="4 5">
    <name type="scientific">Nematocida ausubeli (strain ATCC PRA-371 / ERTm2)</name>
    <name type="common">Nematode killer fungus</name>
    <dbReference type="NCBI Taxonomy" id="1913371"/>
    <lineage>
        <taxon>Eukaryota</taxon>
        <taxon>Fungi</taxon>
        <taxon>Fungi incertae sedis</taxon>
        <taxon>Microsporidia</taxon>
        <taxon>Nematocida</taxon>
    </lineage>
</organism>
<dbReference type="InterPro" id="IPR009038">
    <property type="entry name" value="GOLD_dom"/>
</dbReference>
<gene>
    <name evidence="4" type="ORF">NESG_00017</name>
</gene>
<keyword evidence="1" id="KW-0472">Membrane</keyword>
<keyword evidence="1" id="KW-0812">Transmembrane</keyword>